<dbReference type="EC" id="4.2.1.51" evidence="7"/>
<dbReference type="SMART" id="SM00062">
    <property type="entry name" value="PBPb"/>
    <property type="match status" value="1"/>
</dbReference>
<comment type="subcellular location">
    <subcellularLocation>
        <location evidence="1">Cell envelope</location>
    </subcellularLocation>
</comment>
<evidence type="ECO:0000256" key="3">
    <source>
        <dbReference type="ARBA" id="ARBA00022729"/>
    </source>
</evidence>
<feature type="domain" description="Solute-binding protein family 3/N-terminal" evidence="6">
    <location>
        <begin position="126"/>
        <end position="349"/>
    </location>
</feature>
<dbReference type="InterPro" id="IPR018313">
    <property type="entry name" value="SBP_3_CS"/>
</dbReference>
<dbReference type="GO" id="GO:0004664">
    <property type="term" value="F:prephenate dehydratase activity"/>
    <property type="evidence" value="ECO:0007669"/>
    <property type="project" value="UniProtKB-EC"/>
</dbReference>
<evidence type="ECO:0000313" key="8">
    <source>
        <dbReference type="Proteomes" id="UP000070188"/>
    </source>
</evidence>
<dbReference type="STRING" id="1469144.LI90_189"/>
<reference evidence="8" key="1">
    <citation type="submission" date="2015-04" db="EMBL/GenBank/DDBJ databases">
        <title>Physiological reanalysis, assessment of diazotrophy, and genome sequences of multiple isolates of Streptomyces thermoautotrophicus.</title>
        <authorList>
            <person name="MacKellar D.C."/>
            <person name="Lieber L."/>
            <person name="Norman J."/>
            <person name="Bolger A."/>
            <person name="Tobin C."/>
            <person name="Murray J.W."/>
            <person name="Chang R."/>
            <person name="Ford T."/>
            <person name="Nguyen P.Q."/>
            <person name="Woodward J."/>
            <person name="Permingeat H."/>
            <person name="Joshi N.S."/>
            <person name="Silver P.A."/>
            <person name="Usadel B."/>
            <person name="Rutherford A.W."/>
            <person name="Friesen M."/>
            <person name="Prell J."/>
        </authorList>
    </citation>
    <scope>NUCLEOTIDE SEQUENCE [LARGE SCALE GENOMIC DNA]</scope>
    <source>
        <strain evidence="8">H1</strain>
    </source>
</reference>
<sequence>MRGRSYTAWLGAALPGELGRRGLAVPVADLAERSAGDLGFGRRPPPRHGVRAEAARCRRARRHDRQRSSLRQNLDQQSYPEESPMKLAASLAALTLALLTGGTAVVAGHRTPAHQTALEEVVERGEIRVCTTGDYRPFTYRDPKTGQYTGIDVDMAKDLAAALGVRVTFVPTTWRTLMSDFTAGRCDIGAGGVSVTLDRARQAYFSEPYLRDGKTPITRCENASRFQTLAQIDQPGVRVVVNPGGTNERFARENLKQATIVVHEDNTTIFDQIVAGRADLMITDSSEARYQAKIHPELCAVHPDQPFTFAEKAYLLPRGDEEFKHWVDQWVHLRTHDGTYRRLSDAWMR</sequence>
<dbReference type="PANTHER" id="PTHR35936:SF19">
    <property type="entry name" value="AMINO-ACID-BINDING PROTEIN YXEM-RELATED"/>
    <property type="match status" value="1"/>
</dbReference>
<dbReference type="SUPFAM" id="SSF53850">
    <property type="entry name" value="Periplasmic binding protein-like II"/>
    <property type="match status" value="1"/>
</dbReference>
<name>A0A132ML96_9ACTN</name>
<evidence type="ECO:0000256" key="5">
    <source>
        <dbReference type="SAM" id="MobiDB-lite"/>
    </source>
</evidence>
<evidence type="ECO:0000313" key="7">
    <source>
        <dbReference type="EMBL" id="KWW98563.1"/>
    </source>
</evidence>
<dbReference type="PANTHER" id="PTHR35936">
    <property type="entry name" value="MEMBRANE-BOUND LYTIC MUREIN TRANSGLYCOSYLASE F"/>
    <property type="match status" value="1"/>
</dbReference>
<proteinExistence type="inferred from homology"/>
<protein>
    <submittedName>
        <fullName evidence="7">Cyclohexadienyl dehydratase</fullName>
        <ecNumber evidence="7">4.2.1.51</ecNumber>
    </submittedName>
</protein>
<dbReference type="CDD" id="cd01069">
    <property type="entry name" value="PBP2_PheC"/>
    <property type="match status" value="1"/>
</dbReference>
<dbReference type="GO" id="GO:0030313">
    <property type="term" value="C:cell envelope"/>
    <property type="evidence" value="ECO:0007669"/>
    <property type="project" value="UniProtKB-SubCell"/>
</dbReference>
<keyword evidence="3" id="KW-0732">Signal</keyword>
<evidence type="ECO:0000256" key="4">
    <source>
        <dbReference type="RuleBase" id="RU003744"/>
    </source>
</evidence>
<dbReference type="InterPro" id="IPR001638">
    <property type="entry name" value="Solute-binding_3/MltF_N"/>
</dbReference>
<organism evidence="7 8">
    <name type="scientific">Carbonactinospora thermoautotrophica</name>
    <dbReference type="NCBI Taxonomy" id="1469144"/>
    <lineage>
        <taxon>Bacteria</taxon>
        <taxon>Bacillati</taxon>
        <taxon>Actinomycetota</taxon>
        <taxon>Actinomycetes</taxon>
        <taxon>Kitasatosporales</taxon>
        <taxon>Carbonactinosporaceae</taxon>
        <taxon>Carbonactinospora</taxon>
    </lineage>
</organism>
<keyword evidence="8" id="KW-1185">Reference proteome</keyword>
<dbReference type="PROSITE" id="PS01039">
    <property type="entry name" value="SBP_BACTERIAL_3"/>
    <property type="match status" value="1"/>
</dbReference>
<comment type="similarity">
    <text evidence="2 4">Belongs to the bacterial solute-binding protein 3 family.</text>
</comment>
<dbReference type="EMBL" id="LAXD01000001">
    <property type="protein sequence ID" value="KWW98563.1"/>
    <property type="molecule type" value="Genomic_DNA"/>
</dbReference>
<dbReference type="AlphaFoldDB" id="A0A132ML96"/>
<keyword evidence="7" id="KW-0456">Lyase</keyword>
<comment type="caution">
    <text evidence="7">The sequence shown here is derived from an EMBL/GenBank/DDBJ whole genome shotgun (WGS) entry which is preliminary data.</text>
</comment>
<accession>A0A132ML96</accession>
<gene>
    <name evidence="7" type="ORF">LI90_189</name>
</gene>
<dbReference type="PATRIC" id="fig|1469144.10.peg.263"/>
<feature type="region of interest" description="Disordered" evidence="5">
    <location>
        <begin position="36"/>
        <end position="81"/>
    </location>
</feature>
<dbReference type="Gene3D" id="3.40.190.10">
    <property type="entry name" value="Periplasmic binding protein-like II"/>
    <property type="match status" value="2"/>
</dbReference>
<dbReference type="Proteomes" id="UP000070188">
    <property type="component" value="Unassembled WGS sequence"/>
</dbReference>
<dbReference type="InterPro" id="IPR037298">
    <property type="entry name" value="PheC_PBP2"/>
</dbReference>
<evidence type="ECO:0000256" key="2">
    <source>
        <dbReference type="ARBA" id="ARBA00010333"/>
    </source>
</evidence>
<feature type="compositionally biased region" description="Polar residues" evidence="5">
    <location>
        <begin position="69"/>
        <end position="80"/>
    </location>
</feature>
<dbReference type="Pfam" id="PF00497">
    <property type="entry name" value="SBP_bac_3"/>
    <property type="match status" value="1"/>
</dbReference>
<evidence type="ECO:0000259" key="6">
    <source>
        <dbReference type="SMART" id="SM00062"/>
    </source>
</evidence>
<evidence type="ECO:0000256" key="1">
    <source>
        <dbReference type="ARBA" id="ARBA00004196"/>
    </source>
</evidence>